<proteinExistence type="predicted"/>
<dbReference type="AlphaFoldDB" id="A0A264W1Y9"/>
<feature type="region of interest" description="Disordered" evidence="1">
    <location>
        <begin position="28"/>
        <end position="49"/>
    </location>
</feature>
<evidence type="ECO:0008006" key="5">
    <source>
        <dbReference type="Google" id="ProtNLM"/>
    </source>
</evidence>
<evidence type="ECO:0000313" key="3">
    <source>
        <dbReference type="EMBL" id="OZS77600.1"/>
    </source>
</evidence>
<feature type="signal peptide" evidence="2">
    <location>
        <begin position="1"/>
        <end position="27"/>
    </location>
</feature>
<evidence type="ECO:0000256" key="2">
    <source>
        <dbReference type="SAM" id="SignalP"/>
    </source>
</evidence>
<evidence type="ECO:0000256" key="1">
    <source>
        <dbReference type="SAM" id="MobiDB-lite"/>
    </source>
</evidence>
<dbReference type="InterPro" id="IPR025623">
    <property type="entry name" value="YusW"/>
</dbReference>
<dbReference type="Pfam" id="PF14039">
    <property type="entry name" value="YusW"/>
    <property type="match status" value="1"/>
</dbReference>
<sequence>MTKNFKWITVVTSVSLLLLTACGEATDNTVETDPADSSPVESNESVTPTNYGFTSFDLSIDTPDDNDAIDVDYETGRSGTEIDYQNKLEDTSLGGDEAGTALDPIFSNLEMTPEMSQEEIISKITEAFGVTDYQDFELEVEFEDGTEVKWEDTK</sequence>
<dbReference type="PROSITE" id="PS51257">
    <property type="entry name" value="PROKAR_LIPOPROTEIN"/>
    <property type="match status" value="1"/>
</dbReference>
<gene>
    <name evidence="3" type="ORF">CF394_10345</name>
</gene>
<feature type="chain" id="PRO_5012650353" description="YusW-like protein" evidence="2">
    <location>
        <begin position="28"/>
        <end position="154"/>
    </location>
</feature>
<protein>
    <recommendedName>
        <fullName evidence="5">YusW-like protein</fullName>
    </recommendedName>
</protein>
<dbReference type="RefSeq" id="WP_094943478.1">
    <property type="nucleotide sequence ID" value="NZ_NOKQ01000220.1"/>
</dbReference>
<organism evidence="3 4">
    <name type="scientific">Tetzosporium hominis</name>
    <dbReference type="NCBI Taxonomy" id="2020506"/>
    <lineage>
        <taxon>Bacteria</taxon>
        <taxon>Bacillati</taxon>
        <taxon>Bacillota</taxon>
        <taxon>Bacilli</taxon>
        <taxon>Bacillales</taxon>
        <taxon>Caryophanaceae</taxon>
        <taxon>Tetzosporium</taxon>
    </lineage>
</organism>
<dbReference type="EMBL" id="NOKQ01000220">
    <property type="protein sequence ID" value="OZS77600.1"/>
    <property type="molecule type" value="Genomic_DNA"/>
</dbReference>
<accession>A0A264W1Y9</accession>
<dbReference type="OrthoDB" id="2452750at2"/>
<evidence type="ECO:0000313" key="4">
    <source>
        <dbReference type="Proteomes" id="UP000217065"/>
    </source>
</evidence>
<reference evidence="3 4" key="1">
    <citation type="submission" date="2017-07" db="EMBL/GenBank/DDBJ databases">
        <title>Tetzosporium hominis gen.nov. sp.nov.</title>
        <authorList>
            <person name="Tetz G."/>
            <person name="Tetz V."/>
        </authorList>
    </citation>
    <scope>NUCLEOTIDE SEQUENCE [LARGE SCALE GENOMIC DNA]</scope>
    <source>
        <strain evidence="3 4">VT-49</strain>
    </source>
</reference>
<dbReference type="Proteomes" id="UP000217065">
    <property type="component" value="Unassembled WGS sequence"/>
</dbReference>
<keyword evidence="2" id="KW-0732">Signal</keyword>
<feature type="compositionally biased region" description="Polar residues" evidence="1">
    <location>
        <begin position="39"/>
        <end position="49"/>
    </location>
</feature>
<keyword evidence="4" id="KW-1185">Reference proteome</keyword>
<comment type="caution">
    <text evidence="3">The sequence shown here is derived from an EMBL/GenBank/DDBJ whole genome shotgun (WGS) entry which is preliminary data.</text>
</comment>
<name>A0A264W1Y9_9BACL</name>